<keyword evidence="4 6" id="KW-1133">Transmembrane helix</keyword>
<evidence type="ECO:0000256" key="4">
    <source>
        <dbReference type="ARBA" id="ARBA00022989"/>
    </source>
</evidence>
<feature type="domain" description="EamA" evidence="7">
    <location>
        <begin position="156"/>
        <end position="290"/>
    </location>
</feature>
<dbReference type="SUPFAM" id="SSF103481">
    <property type="entry name" value="Multidrug resistance efflux transporter EmrE"/>
    <property type="match status" value="2"/>
</dbReference>
<dbReference type="RefSeq" id="WP_204890250.1">
    <property type="nucleotide sequence ID" value="NZ_JBHUFW010000011.1"/>
</dbReference>
<evidence type="ECO:0000256" key="6">
    <source>
        <dbReference type="SAM" id="Phobius"/>
    </source>
</evidence>
<name>A0ABW4QJN3_9BACL</name>
<keyword evidence="9" id="KW-1185">Reference proteome</keyword>
<protein>
    <submittedName>
        <fullName evidence="8">DMT family transporter</fullName>
    </submittedName>
</protein>
<feature type="transmembrane region" description="Helical" evidence="6">
    <location>
        <begin position="248"/>
        <end position="267"/>
    </location>
</feature>
<feature type="transmembrane region" description="Helical" evidence="6">
    <location>
        <begin position="218"/>
        <end position="239"/>
    </location>
</feature>
<accession>A0ABW4QJN3</accession>
<feature type="domain" description="EamA" evidence="7">
    <location>
        <begin position="17"/>
        <end position="148"/>
    </location>
</feature>
<dbReference type="Pfam" id="PF00892">
    <property type="entry name" value="EamA"/>
    <property type="match status" value="2"/>
</dbReference>
<dbReference type="PANTHER" id="PTHR32322">
    <property type="entry name" value="INNER MEMBRANE TRANSPORTER"/>
    <property type="match status" value="1"/>
</dbReference>
<gene>
    <name evidence="8" type="ORF">ACFSDB_13115</name>
</gene>
<evidence type="ECO:0000256" key="1">
    <source>
        <dbReference type="ARBA" id="ARBA00004127"/>
    </source>
</evidence>
<evidence type="ECO:0000256" key="5">
    <source>
        <dbReference type="ARBA" id="ARBA00023136"/>
    </source>
</evidence>
<reference evidence="9" key="1">
    <citation type="journal article" date="2019" name="Int. J. Syst. Evol. Microbiol.">
        <title>The Global Catalogue of Microorganisms (GCM) 10K type strain sequencing project: providing services to taxonomists for standard genome sequencing and annotation.</title>
        <authorList>
            <consortium name="The Broad Institute Genomics Platform"/>
            <consortium name="The Broad Institute Genome Sequencing Center for Infectious Disease"/>
            <person name="Wu L."/>
            <person name="Ma J."/>
        </authorList>
    </citation>
    <scope>NUCLEOTIDE SEQUENCE [LARGE SCALE GENOMIC DNA]</scope>
    <source>
        <strain evidence="9">CGMCC 1.15475</strain>
    </source>
</reference>
<feature type="transmembrane region" description="Helical" evidence="6">
    <location>
        <begin position="273"/>
        <end position="291"/>
    </location>
</feature>
<feature type="transmembrane region" description="Helical" evidence="6">
    <location>
        <begin position="44"/>
        <end position="65"/>
    </location>
</feature>
<keyword evidence="3 6" id="KW-0812">Transmembrane</keyword>
<evidence type="ECO:0000259" key="7">
    <source>
        <dbReference type="Pfam" id="PF00892"/>
    </source>
</evidence>
<evidence type="ECO:0000256" key="3">
    <source>
        <dbReference type="ARBA" id="ARBA00022692"/>
    </source>
</evidence>
<feature type="transmembrane region" description="Helical" evidence="6">
    <location>
        <begin position="107"/>
        <end position="125"/>
    </location>
</feature>
<comment type="caution">
    <text evidence="8">The sequence shown here is derived from an EMBL/GenBank/DDBJ whole genome shotgun (WGS) entry which is preliminary data.</text>
</comment>
<dbReference type="InterPro" id="IPR000620">
    <property type="entry name" value="EamA_dom"/>
</dbReference>
<dbReference type="EMBL" id="JBHUFW010000011">
    <property type="protein sequence ID" value="MFD1863843.1"/>
    <property type="molecule type" value="Genomic_DNA"/>
</dbReference>
<feature type="transmembrane region" description="Helical" evidence="6">
    <location>
        <begin position="182"/>
        <end position="206"/>
    </location>
</feature>
<dbReference type="InterPro" id="IPR037185">
    <property type="entry name" value="EmrE-like"/>
</dbReference>
<evidence type="ECO:0000256" key="2">
    <source>
        <dbReference type="ARBA" id="ARBA00007362"/>
    </source>
</evidence>
<dbReference type="Proteomes" id="UP001597273">
    <property type="component" value="Unassembled WGS sequence"/>
</dbReference>
<dbReference type="InterPro" id="IPR050638">
    <property type="entry name" value="AA-Vitamin_Transporters"/>
</dbReference>
<sequence length="304" mass="33281">MYFIEGAADIKSKFIFAFLVVLTTSLMGSSFAVGKIGLEHVSPLLLVGMRFVLAGILMIALVLLLKRPHPKGARNWLRIFIIGACQTAGVMGCIFLSLRTITAGESAILTFMNPLLVVVFGTLALKLSYRFIQWAGVLLGFIGVFITMGGQLQFEIGTVFGFSSAVFWAVGTLLIKRWGQQFDVWVLTAYQMLFGGLVLLLLSTLLEDQQLALNPVSVAVILWLAIPASIVQFAVWFYLLQNGNPGKVSAFLFLAPFFGIISGWLILDEKIGITLLAGGALIFAGIFLVNWPEKRKDHLAEEDT</sequence>
<feature type="transmembrane region" description="Helical" evidence="6">
    <location>
        <begin position="77"/>
        <end position="101"/>
    </location>
</feature>
<evidence type="ECO:0000313" key="8">
    <source>
        <dbReference type="EMBL" id="MFD1863843.1"/>
    </source>
</evidence>
<comment type="similarity">
    <text evidence="2">Belongs to the EamA transporter family.</text>
</comment>
<comment type="subcellular location">
    <subcellularLocation>
        <location evidence="1">Endomembrane system</location>
        <topology evidence="1">Multi-pass membrane protein</topology>
    </subcellularLocation>
</comment>
<feature type="transmembrane region" description="Helical" evidence="6">
    <location>
        <begin position="132"/>
        <end position="150"/>
    </location>
</feature>
<dbReference type="PANTHER" id="PTHR32322:SF2">
    <property type="entry name" value="EAMA DOMAIN-CONTAINING PROTEIN"/>
    <property type="match status" value="1"/>
</dbReference>
<organism evidence="8 9">
    <name type="scientific">Planococcus chinensis</name>
    <dbReference type="NCBI Taxonomy" id="272917"/>
    <lineage>
        <taxon>Bacteria</taxon>
        <taxon>Bacillati</taxon>
        <taxon>Bacillota</taxon>
        <taxon>Bacilli</taxon>
        <taxon>Bacillales</taxon>
        <taxon>Caryophanaceae</taxon>
        <taxon>Planococcus</taxon>
    </lineage>
</organism>
<feature type="transmembrane region" description="Helical" evidence="6">
    <location>
        <begin position="156"/>
        <end position="175"/>
    </location>
</feature>
<evidence type="ECO:0000313" key="9">
    <source>
        <dbReference type="Proteomes" id="UP001597273"/>
    </source>
</evidence>
<proteinExistence type="inferred from homology"/>
<keyword evidence="5 6" id="KW-0472">Membrane</keyword>